<dbReference type="InterPro" id="IPR000537">
    <property type="entry name" value="UbiA_prenyltransferase"/>
</dbReference>
<evidence type="ECO:0008006" key="8">
    <source>
        <dbReference type="Google" id="ProtNLM"/>
    </source>
</evidence>
<dbReference type="KEGG" id="thf:MA03_02450"/>
<reference evidence="6 7" key="1">
    <citation type="journal article" date="2015" name="Stand. Genomic Sci.">
        <title>Complete genome sequence of and proposal of Thermofilum uzonense sp. nov. a novel hyperthermophilic crenarchaeon and emended description of the genus Thermofilum.</title>
        <authorList>
            <person name="Toshchakov S.V."/>
            <person name="Korzhenkov A.A."/>
            <person name="Samarov N.I."/>
            <person name="Mazunin I.O."/>
            <person name="Mozhey O.I."/>
            <person name="Shmyr I.S."/>
            <person name="Derbikova K.S."/>
            <person name="Taranov E.A."/>
            <person name="Dominova I.N."/>
            <person name="Bonch-Osmolovskaya E.A."/>
            <person name="Patrushev M.V."/>
            <person name="Podosokorskaya O.A."/>
            <person name="Kublanov I.V."/>
        </authorList>
    </citation>
    <scope>NUCLEOTIDE SEQUENCE [LARGE SCALE GENOMIC DNA]</scope>
    <source>
        <strain evidence="6 7">1807-2</strain>
    </source>
</reference>
<dbReference type="AlphaFoldDB" id="A0A0F7FHM3"/>
<accession>A0A0F7FHM3</accession>
<keyword evidence="3 5" id="KW-1133">Transmembrane helix</keyword>
<gene>
    <name evidence="6" type="ORF">MA03_02450</name>
</gene>
<feature type="transmembrane region" description="Helical" evidence="5">
    <location>
        <begin position="105"/>
        <end position="123"/>
    </location>
</feature>
<name>A0A0F7FHM3_9CREN</name>
<organism evidence="6 7">
    <name type="scientific">Infirmifilum uzonense</name>
    <dbReference type="NCBI Taxonomy" id="1550241"/>
    <lineage>
        <taxon>Archaea</taxon>
        <taxon>Thermoproteota</taxon>
        <taxon>Thermoprotei</taxon>
        <taxon>Thermofilales</taxon>
        <taxon>Thermofilaceae</taxon>
        <taxon>Infirmifilum</taxon>
    </lineage>
</organism>
<comment type="subcellular location">
    <subcellularLocation>
        <location evidence="1">Cell membrane</location>
        <topology evidence="1">Multi-pass membrane protein</topology>
    </subcellularLocation>
</comment>
<sequence length="266" mass="28675">MSLARCVIAAIRPRGWRAYLWMWLLGVLHGRVDAQALLLGFYMVASFLATAFAVNNFYDVQGDSLNNSKGNPFTRGCGSGAVKVVILNQFIAALVALAYPRVFPIYLVMVILGVLYSAPPIRLKGKAGLDVLSHSLYFGLLLFLTGIFISGATITHNVLVAGTTTSLYSAFLQLRNLEKDKEYDGLAGDNTLSVRYPSLSKFLLYLTGVASSLGALLAFMHDATLTLVLLAASTLLGTLLSWERGIDLLVVTGLSLPVLVSICACY</sequence>
<feature type="transmembrane region" description="Helical" evidence="5">
    <location>
        <begin position="202"/>
        <end position="220"/>
    </location>
</feature>
<dbReference type="HOGENOM" id="CLU_1044358_0_0_2"/>
<dbReference type="Pfam" id="PF01040">
    <property type="entry name" value="UbiA"/>
    <property type="match status" value="1"/>
</dbReference>
<evidence type="ECO:0000313" key="6">
    <source>
        <dbReference type="EMBL" id="AKG38359.1"/>
    </source>
</evidence>
<dbReference type="STRING" id="1550241.MA03_02450"/>
<dbReference type="OrthoDB" id="305381at2157"/>
<feature type="transmembrane region" description="Helical" evidence="5">
    <location>
        <begin position="36"/>
        <end position="58"/>
    </location>
</feature>
<feature type="transmembrane region" description="Helical" evidence="5">
    <location>
        <begin position="225"/>
        <end position="242"/>
    </location>
</feature>
<dbReference type="GO" id="GO:0016765">
    <property type="term" value="F:transferase activity, transferring alkyl or aryl (other than methyl) groups"/>
    <property type="evidence" value="ECO:0007669"/>
    <property type="project" value="InterPro"/>
</dbReference>
<dbReference type="PATRIC" id="fig|1550241.5.peg.503"/>
<evidence type="ECO:0000256" key="4">
    <source>
        <dbReference type="ARBA" id="ARBA00023136"/>
    </source>
</evidence>
<keyword evidence="7" id="KW-1185">Reference proteome</keyword>
<evidence type="ECO:0000256" key="5">
    <source>
        <dbReference type="SAM" id="Phobius"/>
    </source>
</evidence>
<evidence type="ECO:0000256" key="3">
    <source>
        <dbReference type="ARBA" id="ARBA00022989"/>
    </source>
</evidence>
<protein>
    <recommendedName>
        <fullName evidence="8">Prenyltransferase</fullName>
    </recommendedName>
</protein>
<feature type="transmembrane region" description="Helical" evidence="5">
    <location>
        <begin position="79"/>
        <end position="99"/>
    </location>
</feature>
<feature type="transmembrane region" description="Helical" evidence="5">
    <location>
        <begin position="135"/>
        <end position="159"/>
    </location>
</feature>
<dbReference type="EMBL" id="CP009961">
    <property type="protein sequence ID" value="AKG38359.1"/>
    <property type="molecule type" value="Genomic_DNA"/>
</dbReference>
<dbReference type="GeneID" id="25401055"/>
<dbReference type="GO" id="GO:0005886">
    <property type="term" value="C:plasma membrane"/>
    <property type="evidence" value="ECO:0007669"/>
    <property type="project" value="UniProtKB-SubCell"/>
</dbReference>
<keyword evidence="4 5" id="KW-0472">Membrane</keyword>
<dbReference type="RefSeq" id="WP_052883752.1">
    <property type="nucleotide sequence ID" value="NZ_CP009961.1"/>
</dbReference>
<proteinExistence type="predicted"/>
<evidence type="ECO:0000256" key="2">
    <source>
        <dbReference type="ARBA" id="ARBA00022692"/>
    </source>
</evidence>
<dbReference type="Proteomes" id="UP000067434">
    <property type="component" value="Chromosome"/>
</dbReference>
<evidence type="ECO:0000313" key="7">
    <source>
        <dbReference type="Proteomes" id="UP000067434"/>
    </source>
</evidence>
<evidence type="ECO:0000256" key="1">
    <source>
        <dbReference type="ARBA" id="ARBA00004651"/>
    </source>
</evidence>
<keyword evidence="2 5" id="KW-0812">Transmembrane</keyword>